<keyword evidence="4" id="KW-1133">Transmembrane helix</keyword>
<comment type="caution">
    <text evidence="9">Lacks conserved residue(s) required for the propagation of feature annotation.</text>
</comment>
<feature type="disulfide bond" evidence="9">
    <location>
        <begin position="140"/>
        <end position="155"/>
    </location>
</feature>
<dbReference type="InParanoid" id="H2XWS5"/>
<accession>H2XWS5</accession>
<dbReference type="PANTHER" id="PTHR22722:SF5">
    <property type="entry name" value="LOW-DENSITY LIPOPROTEIN RECEPTOR-RELATED PROTEIN 1B"/>
    <property type="match status" value="1"/>
</dbReference>
<dbReference type="EMBL" id="EAAA01002271">
    <property type="status" value="NOT_ANNOTATED_CDS"/>
    <property type="molecule type" value="Genomic_DNA"/>
</dbReference>
<keyword evidence="6 9" id="KW-1015">Disulfide bond</keyword>
<reference evidence="11" key="2">
    <citation type="journal article" date="2008" name="Genome Biol.">
        <title>Improved genome assembly and evidence-based global gene model set for the chordate Ciona intestinalis: new insight into intron and operon populations.</title>
        <authorList>
            <person name="Satou Y."/>
            <person name="Mineta K."/>
            <person name="Ogasawara M."/>
            <person name="Sasakura Y."/>
            <person name="Shoguchi E."/>
            <person name="Ueno K."/>
            <person name="Yamada L."/>
            <person name="Matsumoto J."/>
            <person name="Wasserscheid J."/>
            <person name="Dewar K."/>
            <person name="Wiley G.B."/>
            <person name="Macmil S.L."/>
            <person name="Roe B.A."/>
            <person name="Zeller R.W."/>
            <person name="Hastings K.E."/>
            <person name="Lemaire P."/>
            <person name="Lindquist E."/>
            <person name="Endo T."/>
            <person name="Hotta K."/>
            <person name="Inaba K."/>
        </authorList>
    </citation>
    <scope>NUCLEOTIDE SEQUENCE [LARGE SCALE GENOMIC DNA]</scope>
    <source>
        <strain evidence="11">wild type</strain>
    </source>
</reference>
<dbReference type="Gene3D" id="4.10.400.10">
    <property type="entry name" value="Low-density Lipoprotein Receptor"/>
    <property type="match status" value="2"/>
</dbReference>
<dbReference type="STRING" id="7719.ENSCINP00000034109"/>
<dbReference type="GeneTree" id="ENSGT00730000113003"/>
<feature type="signal peptide" evidence="10">
    <location>
        <begin position="1"/>
        <end position="19"/>
    </location>
</feature>
<dbReference type="HOGENOM" id="CLU_1368969_0_0_1"/>
<keyword evidence="7" id="KW-0675">Receptor</keyword>
<name>H2XWS5_CIOIN</name>
<reference evidence="12" key="1">
    <citation type="journal article" date="2002" name="Science">
        <title>The draft genome of Ciona intestinalis: insights into chordate and vertebrate origins.</title>
        <authorList>
            <person name="Dehal P."/>
            <person name="Satou Y."/>
            <person name="Campbell R.K."/>
            <person name="Chapman J."/>
            <person name="Degnan B."/>
            <person name="De Tomaso A."/>
            <person name="Davidson B."/>
            <person name="Di Gregorio A."/>
            <person name="Gelpke M."/>
            <person name="Goodstein D.M."/>
            <person name="Harafuji N."/>
            <person name="Hastings K.E."/>
            <person name="Ho I."/>
            <person name="Hotta K."/>
            <person name="Huang W."/>
            <person name="Kawashima T."/>
            <person name="Lemaire P."/>
            <person name="Martinez D."/>
            <person name="Meinertzhagen I.A."/>
            <person name="Necula S."/>
            <person name="Nonaka M."/>
            <person name="Putnam N."/>
            <person name="Rash S."/>
            <person name="Saiga H."/>
            <person name="Satake M."/>
            <person name="Terry A."/>
            <person name="Yamada L."/>
            <person name="Wang H.G."/>
            <person name="Awazu S."/>
            <person name="Azumi K."/>
            <person name="Boore J."/>
            <person name="Branno M."/>
            <person name="Chin-Bow S."/>
            <person name="DeSantis R."/>
            <person name="Doyle S."/>
            <person name="Francino P."/>
            <person name="Keys D.N."/>
            <person name="Haga S."/>
            <person name="Hayashi H."/>
            <person name="Hino K."/>
            <person name="Imai K.S."/>
            <person name="Inaba K."/>
            <person name="Kano S."/>
            <person name="Kobayashi K."/>
            <person name="Kobayashi M."/>
            <person name="Lee B.I."/>
            <person name="Makabe K.W."/>
            <person name="Manohar C."/>
            <person name="Matassi G."/>
            <person name="Medina M."/>
            <person name="Mochizuki Y."/>
            <person name="Mount S."/>
            <person name="Morishita T."/>
            <person name="Miura S."/>
            <person name="Nakayama A."/>
            <person name="Nishizaka S."/>
            <person name="Nomoto H."/>
            <person name="Ohta F."/>
            <person name="Oishi K."/>
            <person name="Rigoutsos I."/>
            <person name="Sano M."/>
            <person name="Sasaki A."/>
            <person name="Sasakura Y."/>
            <person name="Shoguchi E."/>
            <person name="Shin-i T."/>
            <person name="Spagnuolo A."/>
            <person name="Stainier D."/>
            <person name="Suzuki M.M."/>
            <person name="Tassy O."/>
            <person name="Takatori N."/>
            <person name="Tokuoka M."/>
            <person name="Yagi K."/>
            <person name="Yoshizaki F."/>
            <person name="Wada S."/>
            <person name="Zhang C."/>
            <person name="Hyatt P.D."/>
            <person name="Larimer F."/>
            <person name="Detter C."/>
            <person name="Doggett N."/>
            <person name="Glavina T."/>
            <person name="Hawkins T."/>
            <person name="Richardson P."/>
            <person name="Lucas S."/>
            <person name="Kohara Y."/>
            <person name="Levine M."/>
            <person name="Satoh N."/>
            <person name="Rokhsar D.S."/>
        </authorList>
    </citation>
    <scope>NUCLEOTIDE SEQUENCE [LARGE SCALE GENOMIC DNA]</scope>
</reference>
<dbReference type="SUPFAM" id="SSF57424">
    <property type="entry name" value="LDL receptor-like module"/>
    <property type="match status" value="2"/>
</dbReference>
<evidence type="ECO:0000256" key="1">
    <source>
        <dbReference type="ARBA" id="ARBA00004167"/>
    </source>
</evidence>
<keyword evidence="2" id="KW-0812">Transmembrane</keyword>
<sequence length="200" mass="22020">MYYWIQGFLLVVIISLGAAERRWCQPSRYDVTITSDGWVEYDDITFACVTCGNASQTRLINRRRLSNYECCSGQLVARGNCDVIPSLPGGTCSTGEKCDGVKQCVDGSDELNCRECNGTNKFSCNDSHDTDPCVETNQVCDGRKDCEMGLDETGCNWYGGQCDGFLCGGAHPRCIPLSQVCDGTKQCMDGSDEHNCRYCL</sequence>
<dbReference type="CDD" id="cd00112">
    <property type="entry name" value="LDLa"/>
    <property type="match status" value="1"/>
</dbReference>
<keyword evidence="8" id="KW-0325">Glycoprotein</keyword>
<feature type="disulfide bond" evidence="9">
    <location>
        <begin position="181"/>
        <end position="196"/>
    </location>
</feature>
<dbReference type="InterPro" id="IPR051221">
    <property type="entry name" value="LDLR-related"/>
</dbReference>
<evidence type="ECO:0000313" key="12">
    <source>
        <dbReference type="Proteomes" id="UP000008144"/>
    </source>
</evidence>
<feature type="chain" id="PRO_5003577050" evidence="10">
    <location>
        <begin position="20"/>
        <end position="200"/>
    </location>
</feature>
<organism evidence="11 12">
    <name type="scientific">Ciona intestinalis</name>
    <name type="common">Transparent sea squirt</name>
    <name type="synonym">Ascidia intestinalis</name>
    <dbReference type="NCBI Taxonomy" id="7719"/>
    <lineage>
        <taxon>Eukaryota</taxon>
        <taxon>Metazoa</taxon>
        <taxon>Chordata</taxon>
        <taxon>Tunicata</taxon>
        <taxon>Ascidiacea</taxon>
        <taxon>Phlebobranchia</taxon>
        <taxon>Cionidae</taxon>
        <taxon>Ciona</taxon>
    </lineage>
</organism>
<dbReference type="Pfam" id="PF00057">
    <property type="entry name" value="Ldl_recept_a"/>
    <property type="match status" value="1"/>
</dbReference>
<reference evidence="11" key="4">
    <citation type="submission" date="2025-09" db="UniProtKB">
        <authorList>
            <consortium name="Ensembl"/>
        </authorList>
    </citation>
    <scope>IDENTIFICATION</scope>
</reference>
<keyword evidence="12" id="KW-1185">Reference proteome</keyword>
<dbReference type="InterPro" id="IPR036055">
    <property type="entry name" value="LDL_receptor-like_sf"/>
</dbReference>
<protein>
    <submittedName>
        <fullName evidence="11">Uncharacterized protein</fullName>
    </submittedName>
</protein>
<evidence type="ECO:0000256" key="5">
    <source>
        <dbReference type="ARBA" id="ARBA00023136"/>
    </source>
</evidence>
<evidence type="ECO:0000256" key="8">
    <source>
        <dbReference type="ARBA" id="ARBA00023180"/>
    </source>
</evidence>
<dbReference type="AlphaFoldDB" id="H2XWS5"/>
<dbReference type="InterPro" id="IPR002172">
    <property type="entry name" value="LDrepeatLR_classA_rpt"/>
</dbReference>
<dbReference type="PANTHER" id="PTHR22722">
    <property type="entry name" value="LOW-DENSITY LIPOPROTEIN RECEPTOR-RELATED PROTEIN 2-RELATED"/>
    <property type="match status" value="1"/>
</dbReference>
<evidence type="ECO:0000256" key="4">
    <source>
        <dbReference type="ARBA" id="ARBA00022989"/>
    </source>
</evidence>
<dbReference type="SMART" id="SM00192">
    <property type="entry name" value="LDLa"/>
    <property type="match status" value="3"/>
</dbReference>
<keyword evidence="3" id="KW-0677">Repeat</keyword>
<evidence type="ECO:0000256" key="3">
    <source>
        <dbReference type="ARBA" id="ARBA00022737"/>
    </source>
</evidence>
<evidence type="ECO:0000256" key="2">
    <source>
        <dbReference type="ARBA" id="ARBA00022692"/>
    </source>
</evidence>
<feature type="disulfide bond" evidence="9">
    <location>
        <begin position="162"/>
        <end position="174"/>
    </location>
</feature>
<dbReference type="Ensembl" id="ENSCINT00000035324.1">
    <property type="protein sequence ID" value="ENSCINP00000034109.1"/>
    <property type="gene ID" value="ENSCING00000019369.1"/>
</dbReference>
<evidence type="ECO:0000256" key="7">
    <source>
        <dbReference type="ARBA" id="ARBA00023170"/>
    </source>
</evidence>
<dbReference type="PROSITE" id="PS01209">
    <property type="entry name" value="LDLRA_1"/>
    <property type="match status" value="1"/>
</dbReference>
<dbReference type="Proteomes" id="UP000008144">
    <property type="component" value="Chromosome 6"/>
</dbReference>
<evidence type="ECO:0000256" key="6">
    <source>
        <dbReference type="ARBA" id="ARBA00023157"/>
    </source>
</evidence>
<dbReference type="PRINTS" id="PR00261">
    <property type="entry name" value="LDLRECEPTOR"/>
</dbReference>
<keyword evidence="10" id="KW-0732">Signal</keyword>
<dbReference type="PROSITE" id="PS50068">
    <property type="entry name" value="LDLRA_2"/>
    <property type="match status" value="2"/>
</dbReference>
<proteinExistence type="predicted"/>
<evidence type="ECO:0000313" key="11">
    <source>
        <dbReference type="Ensembl" id="ENSCINP00000034109.1"/>
    </source>
</evidence>
<keyword evidence="5" id="KW-0472">Membrane</keyword>
<reference evidence="11" key="3">
    <citation type="submission" date="2025-08" db="UniProtKB">
        <authorList>
            <consortium name="Ensembl"/>
        </authorList>
    </citation>
    <scope>IDENTIFICATION</scope>
</reference>
<dbReference type="GO" id="GO:0016020">
    <property type="term" value="C:membrane"/>
    <property type="evidence" value="ECO:0007669"/>
    <property type="project" value="UniProtKB-SubCell"/>
</dbReference>
<comment type="subcellular location">
    <subcellularLocation>
        <location evidence="1">Membrane</location>
        <topology evidence="1">Single-pass membrane protein</topology>
    </subcellularLocation>
</comment>
<evidence type="ECO:0000256" key="10">
    <source>
        <dbReference type="SAM" id="SignalP"/>
    </source>
</evidence>
<evidence type="ECO:0000256" key="9">
    <source>
        <dbReference type="PROSITE-ProRule" id="PRU00124"/>
    </source>
</evidence>
<dbReference type="OMA" id="DEHNCRY"/>
<dbReference type="InterPro" id="IPR023415">
    <property type="entry name" value="LDLR_class-A_CS"/>
</dbReference>